<name>A0A1M4VEJ6_9GAMM</name>
<dbReference type="AlphaFoldDB" id="A0A1M4VEJ6"/>
<dbReference type="OrthoDB" id="5745853at2"/>
<accession>A0A1M4VEJ6</accession>
<sequence>MEVNFVRLILEPSFEFPVTITLNLDTNEFIVESLSIIQSRGYEQGDSRIKVTVDEQFVIRVREEIDALFLEPSQVPARFGVDGTTWRLEIQWHGHRHRREQWCPDSGALYDIGTLLLDKAGKYVRLGSLC</sequence>
<reference evidence="2" key="1">
    <citation type="submission" date="2016-11" db="EMBL/GenBank/DDBJ databases">
        <authorList>
            <person name="Varghese N."/>
            <person name="Submissions S."/>
        </authorList>
    </citation>
    <scope>NUCLEOTIDE SEQUENCE [LARGE SCALE GENOMIC DNA]</scope>
    <source>
        <strain evidence="2">CGMCC 1.7063</strain>
    </source>
</reference>
<dbReference type="RefSeq" id="WP_073270940.1">
    <property type="nucleotide sequence ID" value="NZ_FQVA01000001.1"/>
</dbReference>
<dbReference type="Proteomes" id="UP000184170">
    <property type="component" value="Unassembled WGS sequence"/>
</dbReference>
<protein>
    <submittedName>
        <fullName evidence="1">Uncharacterized protein</fullName>
    </submittedName>
</protein>
<gene>
    <name evidence="1" type="ORF">SAMN04487965_0404</name>
</gene>
<dbReference type="STRING" id="494016.SAMN04487965_0404"/>
<proteinExistence type="predicted"/>
<organism evidence="1 2">
    <name type="scientific">Microbulbifer donghaiensis</name>
    <dbReference type="NCBI Taxonomy" id="494016"/>
    <lineage>
        <taxon>Bacteria</taxon>
        <taxon>Pseudomonadati</taxon>
        <taxon>Pseudomonadota</taxon>
        <taxon>Gammaproteobacteria</taxon>
        <taxon>Cellvibrionales</taxon>
        <taxon>Microbulbiferaceae</taxon>
        <taxon>Microbulbifer</taxon>
    </lineage>
</organism>
<dbReference type="EMBL" id="FQVA01000001">
    <property type="protein sequence ID" value="SHE67371.1"/>
    <property type="molecule type" value="Genomic_DNA"/>
</dbReference>
<evidence type="ECO:0000313" key="2">
    <source>
        <dbReference type="Proteomes" id="UP000184170"/>
    </source>
</evidence>
<keyword evidence="2" id="KW-1185">Reference proteome</keyword>
<evidence type="ECO:0000313" key="1">
    <source>
        <dbReference type="EMBL" id="SHE67371.1"/>
    </source>
</evidence>